<keyword evidence="3" id="KW-1185">Reference proteome</keyword>
<reference evidence="1 3" key="1">
    <citation type="submission" date="2016-02" db="EMBL/GenBank/DDBJ databases">
        <authorList>
            <person name="Strepis N."/>
        </authorList>
    </citation>
    <scope>NUCLEOTIDE SEQUENCE [LARGE SCALE GENOMIC DNA]</scope>
    <source>
        <strain evidence="1">Trichococcus flocculiformis</strain>
    </source>
</reference>
<dbReference type="EMBL" id="FOQC01000016">
    <property type="protein sequence ID" value="SFH80670.1"/>
    <property type="molecule type" value="Genomic_DNA"/>
</dbReference>
<organism evidence="2 4">
    <name type="scientific">Trichococcus flocculiformis</name>
    <dbReference type="NCBI Taxonomy" id="82803"/>
    <lineage>
        <taxon>Bacteria</taxon>
        <taxon>Bacillati</taxon>
        <taxon>Bacillota</taxon>
        <taxon>Bacilli</taxon>
        <taxon>Lactobacillales</taxon>
        <taxon>Carnobacteriaceae</taxon>
        <taxon>Trichococcus</taxon>
    </lineage>
</organism>
<sequence length="76" mass="8895">MENLSINEPSGWNNRADIGNRKSFIHVFGREPRDVQEVDSWINDLLDGCIGKTIRDEDEYTLINGAVHCTRWFHYE</sequence>
<evidence type="ECO:0000313" key="1">
    <source>
        <dbReference type="EMBL" id="CZQ88201.1"/>
    </source>
</evidence>
<dbReference type="EMBL" id="FJMZ01000007">
    <property type="protein sequence ID" value="CZQ88201.1"/>
    <property type="molecule type" value="Genomic_DNA"/>
</dbReference>
<proteinExistence type="predicted"/>
<reference evidence="2 4" key="2">
    <citation type="submission" date="2016-10" db="EMBL/GenBank/DDBJ databases">
        <authorList>
            <person name="Varghese N."/>
            <person name="Submissions S."/>
        </authorList>
    </citation>
    <scope>NUCLEOTIDE SEQUENCE [LARGE SCALE GENOMIC DNA]</scope>
    <source>
        <strain evidence="2 4">DSM 2094</strain>
    </source>
</reference>
<gene>
    <name evidence="2" type="ORF">SAMN04488507_101641</name>
    <name evidence="1" type="ORF">TFLO_955</name>
</gene>
<name>A0AB38BI08_9LACT</name>
<dbReference type="Proteomes" id="UP000199686">
    <property type="component" value="Unassembled WGS sequence"/>
</dbReference>
<evidence type="ECO:0000313" key="3">
    <source>
        <dbReference type="Proteomes" id="UP000195947"/>
    </source>
</evidence>
<comment type="caution">
    <text evidence="2">The sequence shown here is derived from an EMBL/GenBank/DDBJ whole genome shotgun (WGS) entry which is preliminary data.</text>
</comment>
<evidence type="ECO:0000313" key="4">
    <source>
        <dbReference type="Proteomes" id="UP000199686"/>
    </source>
</evidence>
<evidence type="ECO:0000313" key="2">
    <source>
        <dbReference type="EMBL" id="SFH80670.1"/>
    </source>
</evidence>
<protein>
    <submittedName>
        <fullName evidence="2">Uncharacterized protein</fullName>
    </submittedName>
</protein>
<accession>A0AB38BI08</accession>
<dbReference type="Proteomes" id="UP000195947">
    <property type="component" value="Unassembled WGS sequence"/>
</dbReference>
<dbReference type="AlphaFoldDB" id="A0AB38BI08"/>
<dbReference type="RefSeq" id="WP_086988534.1">
    <property type="nucleotide sequence ID" value="NZ_FJMZ01000007.1"/>
</dbReference>